<reference evidence="1" key="1">
    <citation type="journal article" date="2018" name="Nat. Commun.">
        <title>Diversity and evolution of the emerging Pandoraviridae family.</title>
        <authorList>
            <person name="Legendre M."/>
            <person name="Fabre E."/>
            <person name="Poirot O."/>
            <person name="Jeudy S."/>
            <person name="Lartigue A."/>
            <person name="Alempic J.M."/>
            <person name="Beucher L."/>
            <person name="Philippe N."/>
            <person name="Bertaux L."/>
            <person name="Christo-Foroux E."/>
            <person name="Labadie K."/>
            <person name="Coute Y."/>
            <person name="Abergel C."/>
            <person name="Claverie J.M."/>
        </authorList>
    </citation>
    <scope>NUCLEOTIDE SEQUENCE [LARGE SCALE GENOMIC DNA]</scope>
    <source>
        <strain evidence="1">Neocaledonia</strain>
    </source>
</reference>
<dbReference type="KEGG" id="vg:36842176"/>
<sequence>MGESRPTKRIRLCGTVTDNVPLDARLPPELWSRIFAAVDTPEAAAAWRATCRRARLLFDTLPGHDPSCGANRALYEACRRGDETTVDRLLGDRRVMTALCAAPNPHGSLFGHANRWIAQRLLAVRCRSDMGTMRSVPIETRDIEAACEAVRNDDAVPLCLLAALPMSALVGDNNDDDYTNAGNNRGDMTTVGVSRACLESAVARRRVLLVRTLLAFVANRPYDAPDRIDLPARAAIAAVRRRDMVMLRVVLDADGYRVSEAVLDRNHGDGGREIDPLCEAVRRGWTEAVRLLANHRHYALVGPPEAPLGRDQRLARVWCMALAYWMAVRLRRAASVVALARSRKPPWCDPESPRAIDALLARGPTRTFVAMLKTLSMARKVGYRAAAAGRTRALGVILARVCRLCGPSEPGAAVFLRTVIKAAAAAAGGAHRHLSLMLTDALRDGRNAVAVRLLGEPSGAGDAMWRAPSSAPPLEGDAWTHLVRSDYFANLDD</sequence>
<name>A0A2U7UBV3_9VIRU</name>
<evidence type="ECO:0000313" key="1">
    <source>
        <dbReference type="EMBL" id="AVK75937.1"/>
    </source>
</evidence>
<dbReference type="Proteomes" id="UP000249287">
    <property type="component" value="Segment"/>
</dbReference>
<accession>A0A2U7UBV3</accession>
<dbReference type="EMBL" id="MG011690">
    <property type="protein sequence ID" value="AVK75937.1"/>
    <property type="molecule type" value="Genomic_DNA"/>
</dbReference>
<gene>
    <name evidence="1" type="ORF">pneo_cds_330</name>
</gene>
<dbReference type="GeneID" id="36842176"/>
<protein>
    <submittedName>
        <fullName evidence="1">Uncharacterized protein</fullName>
    </submittedName>
</protein>
<proteinExistence type="predicted"/>
<organism evidence="1">
    <name type="scientific">Pandoravirus neocaledonia</name>
    <dbReference type="NCBI Taxonomy" id="2107708"/>
    <lineage>
        <taxon>Viruses</taxon>
        <taxon>Pandoravirus</taxon>
    </lineage>
</organism>
<dbReference type="RefSeq" id="YP_009481940.1">
    <property type="nucleotide sequence ID" value="NC_037666.1"/>
</dbReference>